<comment type="subcellular location">
    <subcellularLocation>
        <location evidence="1">Cell membrane</location>
        <topology evidence="1">Multi-pass membrane protein</topology>
    </subcellularLocation>
</comment>
<evidence type="ECO:0000256" key="1">
    <source>
        <dbReference type="ARBA" id="ARBA00004651"/>
    </source>
</evidence>
<evidence type="ECO:0000313" key="8">
    <source>
        <dbReference type="EMBL" id="ARN77054.1"/>
    </source>
</evidence>
<evidence type="ECO:0000256" key="2">
    <source>
        <dbReference type="ARBA" id="ARBA00022475"/>
    </source>
</evidence>
<organism evidence="8 9">
    <name type="scientific">Nonlabens spongiae</name>
    <dbReference type="NCBI Taxonomy" id="331648"/>
    <lineage>
        <taxon>Bacteria</taxon>
        <taxon>Pseudomonadati</taxon>
        <taxon>Bacteroidota</taxon>
        <taxon>Flavobacteriia</taxon>
        <taxon>Flavobacteriales</taxon>
        <taxon>Flavobacteriaceae</taxon>
        <taxon>Nonlabens</taxon>
    </lineage>
</organism>
<keyword evidence="9" id="KW-1185">Reference proteome</keyword>
<feature type="domain" description="RDD" evidence="7">
    <location>
        <begin position="9"/>
        <end position="100"/>
    </location>
</feature>
<feature type="transmembrane region" description="Helical" evidence="6">
    <location>
        <begin position="37"/>
        <end position="55"/>
    </location>
</feature>
<keyword evidence="5 6" id="KW-0472">Membrane</keyword>
<gene>
    <name evidence="8" type="ORF">BST97_03010</name>
</gene>
<dbReference type="GO" id="GO:0005886">
    <property type="term" value="C:plasma membrane"/>
    <property type="evidence" value="ECO:0007669"/>
    <property type="project" value="UniProtKB-SubCell"/>
</dbReference>
<evidence type="ECO:0000256" key="4">
    <source>
        <dbReference type="ARBA" id="ARBA00022989"/>
    </source>
</evidence>
<dbReference type="OrthoDB" id="762068at2"/>
<dbReference type="PANTHER" id="PTHR36115:SF4">
    <property type="entry name" value="MEMBRANE PROTEIN"/>
    <property type="match status" value="1"/>
</dbReference>
<evidence type="ECO:0000256" key="5">
    <source>
        <dbReference type="ARBA" id="ARBA00023136"/>
    </source>
</evidence>
<dbReference type="EMBL" id="CP019344">
    <property type="protein sequence ID" value="ARN77054.1"/>
    <property type="molecule type" value="Genomic_DNA"/>
</dbReference>
<sequence>MKSIDKSTRLTNYLIDFILIYILWYVLIVIIDGSNYFSLFYLTTFVYYLVLEYVFQQTIGKMVTKTKVIYNQGGKPEIFRTILRSLFRLVPIDVISYLFGTEIGINDSWSFTRIVYVNEN</sequence>
<dbReference type="PANTHER" id="PTHR36115">
    <property type="entry name" value="PROLINE-RICH ANTIGEN HOMOLOG-RELATED"/>
    <property type="match status" value="1"/>
</dbReference>
<accession>A0A1W6MHG0</accession>
<keyword evidence="2" id="KW-1003">Cell membrane</keyword>
<dbReference type="Proteomes" id="UP000193431">
    <property type="component" value="Chromosome"/>
</dbReference>
<dbReference type="InterPro" id="IPR010432">
    <property type="entry name" value="RDD"/>
</dbReference>
<evidence type="ECO:0000256" key="3">
    <source>
        <dbReference type="ARBA" id="ARBA00022692"/>
    </source>
</evidence>
<keyword evidence="3 6" id="KW-0812">Transmembrane</keyword>
<proteinExistence type="predicted"/>
<keyword evidence="4 6" id="KW-1133">Transmembrane helix</keyword>
<evidence type="ECO:0000259" key="7">
    <source>
        <dbReference type="Pfam" id="PF06271"/>
    </source>
</evidence>
<dbReference type="RefSeq" id="WP_085765853.1">
    <property type="nucleotide sequence ID" value="NZ_CP019344.1"/>
</dbReference>
<evidence type="ECO:0000256" key="6">
    <source>
        <dbReference type="SAM" id="Phobius"/>
    </source>
</evidence>
<evidence type="ECO:0000313" key="9">
    <source>
        <dbReference type="Proteomes" id="UP000193431"/>
    </source>
</evidence>
<dbReference type="AlphaFoldDB" id="A0A1W6MHG0"/>
<protein>
    <recommendedName>
        <fullName evidence="7">RDD domain-containing protein</fullName>
    </recommendedName>
</protein>
<feature type="transmembrane region" description="Helical" evidence="6">
    <location>
        <begin position="12"/>
        <end position="31"/>
    </location>
</feature>
<dbReference type="InterPro" id="IPR051791">
    <property type="entry name" value="Pra-immunoreactive"/>
</dbReference>
<dbReference type="Pfam" id="PF06271">
    <property type="entry name" value="RDD"/>
    <property type="match status" value="1"/>
</dbReference>
<reference evidence="8 9" key="1">
    <citation type="submission" date="2016-11" db="EMBL/GenBank/DDBJ databases">
        <title>Trade-off between light-utilization and light-protection in marine flavobacteria.</title>
        <authorList>
            <person name="Kumagai Y."/>
        </authorList>
    </citation>
    <scope>NUCLEOTIDE SEQUENCE [LARGE SCALE GENOMIC DNA]</scope>
    <source>
        <strain evidence="8 9">JCM 13191</strain>
    </source>
</reference>
<name>A0A1W6MHG0_9FLAO</name>